<dbReference type="Gene3D" id="3.10.120.10">
    <property type="entry name" value="Cytochrome b5-like heme/steroid binding domain"/>
    <property type="match status" value="1"/>
</dbReference>
<dbReference type="GO" id="GO:0046872">
    <property type="term" value="F:metal ion binding"/>
    <property type="evidence" value="ECO:0007669"/>
    <property type="project" value="UniProtKB-KW"/>
</dbReference>
<dbReference type="InterPro" id="IPR036400">
    <property type="entry name" value="Cyt_B5-like_heme/steroid_sf"/>
</dbReference>
<dbReference type="STRING" id="92696.A0A4R0R9W7"/>
<dbReference type="GO" id="GO:0005737">
    <property type="term" value="C:cytoplasm"/>
    <property type="evidence" value="ECO:0007669"/>
    <property type="project" value="TreeGrafter"/>
</dbReference>
<feature type="compositionally biased region" description="Polar residues" evidence="4">
    <location>
        <begin position="59"/>
        <end position="71"/>
    </location>
</feature>
<evidence type="ECO:0000313" key="7">
    <source>
        <dbReference type="Proteomes" id="UP000292702"/>
    </source>
</evidence>
<feature type="compositionally biased region" description="Basic and acidic residues" evidence="4">
    <location>
        <begin position="824"/>
        <end position="833"/>
    </location>
</feature>
<comment type="caution">
    <text evidence="6">The sequence shown here is derived from an EMBL/GenBank/DDBJ whole genome shotgun (WGS) entry which is preliminary data.</text>
</comment>
<feature type="compositionally biased region" description="Basic and acidic residues" evidence="4">
    <location>
        <begin position="769"/>
        <end position="778"/>
    </location>
</feature>
<dbReference type="OrthoDB" id="432299at2759"/>
<feature type="compositionally biased region" description="Basic and acidic residues" evidence="4">
    <location>
        <begin position="742"/>
        <end position="760"/>
    </location>
</feature>
<feature type="region of interest" description="Disordered" evidence="4">
    <location>
        <begin position="274"/>
        <end position="344"/>
    </location>
</feature>
<keyword evidence="3" id="KW-0408">Iron</keyword>
<feature type="compositionally biased region" description="Acidic residues" evidence="4">
    <location>
        <begin position="33"/>
        <end position="51"/>
    </location>
</feature>
<feature type="region of interest" description="Disordered" evidence="4">
    <location>
        <begin position="384"/>
        <end position="478"/>
    </location>
</feature>
<dbReference type="GO" id="GO:0004128">
    <property type="term" value="F:cytochrome-b5 reductase activity, acting on NAD(P)H"/>
    <property type="evidence" value="ECO:0007669"/>
    <property type="project" value="TreeGrafter"/>
</dbReference>
<dbReference type="PANTHER" id="PTHR46237:SF1">
    <property type="entry name" value="CYTOCHROME B5 REDUCTASE 4"/>
    <property type="match status" value="1"/>
</dbReference>
<dbReference type="InterPro" id="IPR001199">
    <property type="entry name" value="Cyt_B5-like_heme/steroid-bd"/>
</dbReference>
<dbReference type="InterPro" id="IPR018506">
    <property type="entry name" value="Cyt_B5_heme-BS"/>
</dbReference>
<evidence type="ECO:0000259" key="5">
    <source>
        <dbReference type="PROSITE" id="PS50255"/>
    </source>
</evidence>
<dbReference type="FunFam" id="3.10.120.10:FF:000001">
    <property type="entry name" value="Cytochrome b5 reductase 4"/>
    <property type="match status" value="1"/>
</dbReference>
<dbReference type="EMBL" id="RWJN01000527">
    <property type="protein sequence ID" value="TCD60909.1"/>
    <property type="molecule type" value="Genomic_DNA"/>
</dbReference>
<feature type="compositionally biased region" description="Low complexity" evidence="4">
    <location>
        <begin position="691"/>
        <end position="700"/>
    </location>
</feature>
<evidence type="ECO:0000256" key="1">
    <source>
        <dbReference type="ARBA" id="ARBA00022617"/>
    </source>
</evidence>
<proteinExistence type="predicted"/>
<feature type="compositionally biased region" description="Polar residues" evidence="4">
    <location>
        <begin position="992"/>
        <end position="1003"/>
    </location>
</feature>
<feature type="compositionally biased region" description="Basic and acidic residues" evidence="4">
    <location>
        <begin position="792"/>
        <end position="806"/>
    </location>
</feature>
<feature type="compositionally biased region" description="Low complexity" evidence="4">
    <location>
        <begin position="957"/>
        <end position="971"/>
    </location>
</feature>
<dbReference type="PANTHER" id="PTHR46237">
    <property type="entry name" value="CYTOCHROME B5 REDUCTASE 4 FAMILY MEMBER"/>
    <property type="match status" value="1"/>
</dbReference>
<feature type="compositionally biased region" description="Low complexity" evidence="4">
    <location>
        <begin position="447"/>
        <end position="460"/>
    </location>
</feature>
<sequence>MSSYLRSWFSSALPTAEIPDPSPELVITSPAPPEDDEDSDNDTVKGDDDDAPPAFPALNSAQRMGGSTSSKSKADGNEIPNILRPDAKLMLPPPVPGLANRRPGVASSSLGVPSSSSSLGVPGSSLMPPPTTTKAPTKKKSRKVELAPGYGPLDWGNLKKSGADLRGVDTLMRIPMSLLKQHNKRDDAWSAFNGKVYNITHYLPYHPGGEKELLRVAGRDGTKLFALTHAWVNVDFMLDECLVGFLVPDPSLMIMYVSPPIKQQQRPYFANKTWTRRPSDASETSTVVEAANPGGSTLTPLLSRINAGPPETKTPASGSSLLDRLHQPTSPKPINKSPTRRTATEVEAERFADMIIREALNGDIGAQLFLHLTTSVTLLTLADQDGPNLGSTSEFGRGLSTNNNKGIVSNDDVDENRSNAASSEDAVDEMLVQNTSNDNTTAPPSPTFESSSASNSAAHPSKPPSHSPSPTLVSGGTPNLEDVRQILLPVVLQNALRRDPKADVQAIKRNASDLLTDAQCLDFVRLAQETRTQLAAKEKQRQLTVPFQEHTNDRPTGKIPSERPVGAGEGATGQRGSEENMAKKTGRDSGWAQHPLGTDNTAPRQRSPTKGKEVEVARSPTVGGPLRERRDSVDSSTSSRHDKGKERDNRSPVGRYDQRGRELDRDSDRVRRTTDTRSRERDRDRERAIVRRYPSPSPDSRYPRSSRDDSARDYVKREMLSPSSDFRRRSISPGRRRPFHSPHRDGPSPVRERREYDNERYRRRSRSPIPRDIRDRRPSPPRRRRDSPGPGERGERGRDVDARPFKVPEAPARQLPAIAIPGEVRMDTDDKRSVSPTKLAAPTMPRAMLSGTTTSDRATTSPVKTIADKGKSPEVPAKRQETPVSSHVNGDTGMTSSSQSASVVGQSQSIKPEPLPVEKAANFASPPVPKEPLFAPQSSPSPPSSPNTVPVAAVITPQAQPQPSAPSSPALESEEEQSVPMDMSPDPEPSKPTASVAESATPAQTVDEVAVDVTVQPAQPAQLETLHLTTTRTQPAPSQNLATDVIPLTTPLSAPETVSTLLPAPVPIAVVPVVATPTPPPITTYVPVATVAPTPTMATNTPTPPTSMPPPRTLVPSLWSVVVGKASAGILNMDFFVDEDVAAAVRRWSRRETELNPALPHVKTHILCLPASQVAEVNAKLDPSAPRDAVVAALWGIPTKWPALGSVLVDMNTGDADHHRSWVPVDLVGPLDVSPYIKPGPNSARLIVLGDVSQYVFVLHATMPSQEEIAELGTQADKKKQFTEYVRTTYSGISRTPALS</sequence>
<dbReference type="Proteomes" id="UP000292702">
    <property type="component" value="Unassembled WGS sequence"/>
</dbReference>
<feature type="region of interest" description="Disordered" evidence="4">
    <location>
        <begin position="1"/>
        <end position="143"/>
    </location>
</feature>
<feature type="compositionally biased region" description="Polar residues" evidence="4">
    <location>
        <begin position="598"/>
        <end position="608"/>
    </location>
</feature>
<dbReference type="InterPro" id="IPR051872">
    <property type="entry name" value="Cytochrome_b5/Flavoprotein_Rdt"/>
</dbReference>
<gene>
    <name evidence="6" type="ORF">EIP91_009300</name>
</gene>
<dbReference type="GO" id="GO:0020037">
    <property type="term" value="F:heme binding"/>
    <property type="evidence" value="ECO:0007669"/>
    <property type="project" value="InterPro"/>
</dbReference>
<feature type="compositionally biased region" description="Basic and acidic residues" evidence="4">
    <location>
        <begin position="576"/>
        <end position="587"/>
    </location>
</feature>
<feature type="compositionally biased region" description="Polar residues" evidence="4">
    <location>
        <begin position="850"/>
        <end position="863"/>
    </location>
</feature>
<feature type="region of interest" description="Disordered" evidence="4">
    <location>
        <begin position="537"/>
        <end position="1003"/>
    </location>
</feature>
<feature type="compositionally biased region" description="Low complexity" evidence="4">
    <location>
        <begin position="103"/>
        <end position="126"/>
    </location>
</feature>
<dbReference type="PROSITE" id="PS00191">
    <property type="entry name" value="CYTOCHROME_B5_1"/>
    <property type="match status" value="1"/>
</dbReference>
<evidence type="ECO:0000256" key="2">
    <source>
        <dbReference type="ARBA" id="ARBA00022723"/>
    </source>
</evidence>
<feature type="compositionally biased region" description="Basic and acidic residues" evidence="4">
    <location>
        <begin position="866"/>
        <end position="881"/>
    </location>
</feature>
<dbReference type="SMART" id="SM01117">
    <property type="entry name" value="Cyt-b5"/>
    <property type="match status" value="1"/>
</dbReference>
<feature type="compositionally biased region" description="Low complexity" evidence="4">
    <location>
        <begin position="896"/>
        <end position="909"/>
    </location>
</feature>
<name>A0A4R0R9W7_9APHY</name>
<evidence type="ECO:0000313" key="6">
    <source>
        <dbReference type="EMBL" id="TCD60909.1"/>
    </source>
</evidence>
<reference evidence="6 7" key="1">
    <citation type="submission" date="2018-11" db="EMBL/GenBank/DDBJ databases">
        <title>Genome assembly of Steccherinum ochraceum LE-BIN_3174, the white-rot fungus of the Steccherinaceae family (The Residual Polyporoid clade, Polyporales, Basidiomycota).</title>
        <authorList>
            <person name="Fedorova T.V."/>
            <person name="Glazunova O.A."/>
            <person name="Landesman E.O."/>
            <person name="Moiseenko K.V."/>
            <person name="Psurtseva N.V."/>
            <person name="Savinova O.S."/>
            <person name="Shakhova N.V."/>
            <person name="Tyazhelova T.V."/>
            <person name="Vasina D.V."/>
        </authorList>
    </citation>
    <scope>NUCLEOTIDE SEQUENCE [LARGE SCALE GENOMIC DNA]</scope>
    <source>
        <strain evidence="6 7">LE-BIN_3174</strain>
    </source>
</reference>
<organism evidence="6 7">
    <name type="scientific">Steccherinum ochraceum</name>
    <dbReference type="NCBI Taxonomy" id="92696"/>
    <lineage>
        <taxon>Eukaryota</taxon>
        <taxon>Fungi</taxon>
        <taxon>Dikarya</taxon>
        <taxon>Basidiomycota</taxon>
        <taxon>Agaricomycotina</taxon>
        <taxon>Agaricomycetes</taxon>
        <taxon>Polyporales</taxon>
        <taxon>Steccherinaceae</taxon>
        <taxon>Steccherinum</taxon>
    </lineage>
</organism>
<feature type="compositionally biased region" description="Basic and acidic residues" evidence="4">
    <location>
        <begin position="626"/>
        <end position="689"/>
    </location>
</feature>
<dbReference type="SUPFAM" id="SSF55856">
    <property type="entry name" value="Cytochrome b5-like heme/steroid binding domain"/>
    <property type="match status" value="1"/>
</dbReference>
<keyword evidence="7" id="KW-1185">Reference proteome</keyword>
<evidence type="ECO:0000256" key="3">
    <source>
        <dbReference type="ARBA" id="ARBA00023004"/>
    </source>
</evidence>
<feature type="domain" description="Cytochrome b5 heme-binding" evidence="5">
    <location>
        <begin position="171"/>
        <end position="247"/>
    </location>
</feature>
<dbReference type="Pfam" id="PF00173">
    <property type="entry name" value="Cyt-b5"/>
    <property type="match status" value="1"/>
</dbReference>
<evidence type="ECO:0000256" key="4">
    <source>
        <dbReference type="SAM" id="MobiDB-lite"/>
    </source>
</evidence>
<keyword evidence="1" id="KW-0349">Heme</keyword>
<accession>A0A4R0R9W7</accession>
<protein>
    <recommendedName>
        <fullName evidence="5">Cytochrome b5 heme-binding domain-containing protein</fullName>
    </recommendedName>
</protein>
<dbReference type="PROSITE" id="PS50255">
    <property type="entry name" value="CYTOCHROME_B5_2"/>
    <property type="match status" value="1"/>
</dbReference>
<keyword evidence="2" id="KW-0479">Metal-binding</keyword>
<feature type="compositionally biased region" description="Basic and acidic residues" evidence="4">
    <location>
        <begin position="701"/>
        <end position="719"/>
    </location>
</feature>
<feature type="compositionally biased region" description="Polar residues" evidence="4">
    <location>
        <begin position="1"/>
        <end position="13"/>
    </location>
</feature>
<feature type="compositionally biased region" description="Polar residues" evidence="4">
    <location>
        <begin position="389"/>
        <end position="407"/>
    </location>
</feature>
<feature type="compositionally biased region" description="Polar residues" evidence="4">
    <location>
        <begin position="882"/>
        <end position="895"/>
    </location>
</feature>